<keyword evidence="3" id="KW-1185">Reference proteome</keyword>
<organism evidence="2 3">
    <name type="scientific">Streptomyces pyxinae</name>
    <dbReference type="NCBI Taxonomy" id="2970734"/>
    <lineage>
        <taxon>Bacteria</taxon>
        <taxon>Bacillati</taxon>
        <taxon>Actinomycetota</taxon>
        <taxon>Actinomycetes</taxon>
        <taxon>Kitasatosporales</taxon>
        <taxon>Streptomycetaceae</taxon>
        <taxon>Streptomyces</taxon>
    </lineage>
</organism>
<evidence type="ECO:0000313" key="2">
    <source>
        <dbReference type="EMBL" id="MCS0636733.1"/>
    </source>
</evidence>
<sequence>MLVEEERTCEGLVALLGMARRSGGISRPAVSGDAAAAEPLACESPAAFRRARLPAAEGYRLDHQAGQRAGLEVWCDTGGMVPQLAAVADPWDVPVYAGTGLSARRAATGGHGAARIMVIGDGDPGGAHLFSATAEDVTAFAAADAPDAAPRFDRLAVTGEQTERYDLPAAPVKAGDRRSFPGTATTRAEALPPDAPAALGRESIARHRDTGVLAGVREREGAQRRRLLDELPDRPP</sequence>
<dbReference type="EMBL" id="JANUGQ010000010">
    <property type="protein sequence ID" value="MCS0636733.1"/>
    <property type="molecule type" value="Genomic_DNA"/>
</dbReference>
<gene>
    <name evidence="2" type="ORF">NX801_13895</name>
</gene>
<proteinExistence type="predicted"/>
<protein>
    <submittedName>
        <fullName evidence="2">Uncharacterized protein</fullName>
    </submittedName>
</protein>
<reference evidence="2" key="1">
    <citation type="submission" date="2022-08" db="EMBL/GenBank/DDBJ databases">
        <authorList>
            <person name="Somphong A."/>
            <person name="Phongsopitanun W."/>
        </authorList>
    </citation>
    <scope>NUCLEOTIDE SEQUENCE</scope>
    <source>
        <strain evidence="2">LP05-1</strain>
    </source>
</reference>
<dbReference type="RefSeq" id="WP_258787993.1">
    <property type="nucleotide sequence ID" value="NZ_JANUGQ010000010.1"/>
</dbReference>
<evidence type="ECO:0000256" key="1">
    <source>
        <dbReference type="SAM" id="MobiDB-lite"/>
    </source>
</evidence>
<dbReference type="Proteomes" id="UP001431313">
    <property type="component" value="Unassembled WGS sequence"/>
</dbReference>
<name>A0ABT2CH47_9ACTN</name>
<accession>A0ABT2CH47</accession>
<comment type="caution">
    <text evidence="2">The sequence shown here is derived from an EMBL/GenBank/DDBJ whole genome shotgun (WGS) entry which is preliminary data.</text>
</comment>
<feature type="compositionally biased region" description="Basic and acidic residues" evidence="1">
    <location>
        <begin position="203"/>
        <end position="218"/>
    </location>
</feature>
<feature type="region of interest" description="Disordered" evidence="1">
    <location>
        <begin position="196"/>
        <end position="218"/>
    </location>
</feature>
<evidence type="ECO:0000313" key="3">
    <source>
        <dbReference type="Proteomes" id="UP001431313"/>
    </source>
</evidence>